<organism evidence="2 3">
    <name type="scientific">Marasmius tenuissimus</name>
    <dbReference type="NCBI Taxonomy" id="585030"/>
    <lineage>
        <taxon>Eukaryota</taxon>
        <taxon>Fungi</taxon>
        <taxon>Dikarya</taxon>
        <taxon>Basidiomycota</taxon>
        <taxon>Agaricomycotina</taxon>
        <taxon>Agaricomycetes</taxon>
        <taxon>Agaricomycetidae</taxon>
        <taxon>Agaricales</taxon>
        <taxon>Marasmiineae</taxon>
        <taxon>Marasmiaceae</taxon>
        <taxon>Marasmius</taxon>
    </lineage>
</organism>
<dbReference type="EMBL" id="JBBXMP010000001">
    <property type="protein sequence ID" value="KAL0072795.1"/>
    <property type="molecule type" value="Genomic_DNA"/>
</dbReference>
<proteinExistence type="predicted"/>
<feature type="region of interest" description="Disordered" evidence="1">
    <location>
        <begin position="98"/>
        <end position="137"/>
    </location>
</feature>
<accession>A0ABR3AFT5</accession>
<sequence>MRKILAGFLSQHYDAVKTAYPHEARRKWQLRVLDHFWAGNPAPPSDSASLEEVEISTDDEDPFDSVTWNVAGGVVLRTDYSEEEAWQSFQLRLKEAQKELTGDGEPQAGSSSTPDASADDTKAVEEEEEEEEEEGEGMIIKVVNPEIQEERALFDNISNLTALRLFNDVDIRSSPALPSDTKKRISPPHRLIDHSGWQEIYTGVTLWIYDKKSNTDKSVRLVSLEGDIYGTATGDSWRAQVSHVYELQLNMLTGMKINFGGMDRWDYNERKRNLDEALVSIV</sequence>
<keyword evidence="3" id="KW-1185">Reference proteome</keyword>
<dbReference type="Proteomes" id="UP001437256">
    <property type="component" value="Unassembled WGS sequence"/>
</dbReference>
<evidence type="ECO:0000256" key="1">
    <source>
        <dbReference type="SAM" id="MobiDB-lite"/>
    </source>
</evidence>
<protein>
    <submittedName>
        <fullName evidence="2">Uncharacterized protein</fullName>
    </submittedName>
</protein>
<name>A0ABR3AFT5_9AGAR</name>
<gene>
    <name evidence="2" type="ORF">AAF712_000558</name>
</gene>
<reference evidence="2 3" key="1">
    <citation type="submission" date="2024-05" db="EMBL/GenBank/DDBJ databases">
        <title>A draft genome resource for the thread blight pathogen Marasmius tenuissimus strain MS-2.</title>
        <authorList>
            <person name="Yulfo-Soto G.E."/>
            <person name="Baruah I.K."/>
            <person name="Amoako-Attah I."/>
            <person name="Bukari Y."/>
            <person name="Meinhardt L.W."/>
            <person name="Bailey B.A."/>
            <person name="Cohen S.P."/>
        </authorList>
    </citation>
    <scope>NUCLEOTIDE SEQUENCE [LARGE SCALE GENOMIC DNA]</scope>
    <source>
        <strain evidence="2 3">MS-2</strain>
    </source>
</reference>
<evidence type="ECO:0000313" key="3">
    <source>
        <dbReference type="Proteomes" id="UP001437256"/>
    </source>
</evidence>
<comment type="caution">
    <text evidence="2">The sequence shown here is derived from an EMBL/GenBank/DDBJ whole genome shotgun (WGS) entry which is preliminary data.</text>
</comment>
<evidence type="ECO:0000313" key="2">
    <source>
        <dbReference type="EMBL" id="KAL0072795.1"/>
    </source>
</evidence>
<feature type="compositionally biased region" description="Acidic residues" evidence="1">
    <location>
        <begin position="125"/>
        <end position="136"/>
    </location>
</feature>